<dbReference type="AlphaFoldDB" id="A0A067TGI0"/>
<dbReference type="EMBL" id="KL142374">
    <property type="protein sequence ID" value="KDR78999.1"/>
    <property type="molecule type" value="Genomic_DNA"/>
</dbReference>
<keyword evidence="3" id="KW-1185">Reference proteome</keyword>
<protein>
    <submittedName>
        <fullName evidence="2">Uncharacterized protein</fullName>
    </submittedName>
</protein>
<keyword evidence="1" id="KW-0472">Membrane</keyword>
<dbReference type="HOGENOM" id="CLU_2558450_0_0_1"/>
<evidence type="ECO:0000256" key="1">
    <source>
        <dbReference type="SAM" id="Phobius"/>
    </source>
</evidence>
<sequence>MRLNLNSRDTLLKNFLQGPNLPFCVSAPLSSYTEAAIFSNITTFPNFMEPGSVGVSSVLFSITIFCGLVFRNRIPNRIPGLE</sequence>
<dbReference type="Proteomes" id="UP000027222">
    <property type="component" value="Unassembled WGS sequence"/>
</dbReference>
<proteinExistence type="predicted"/>
<evidence type="ECO:0000313" key="3">
    <source>
        <dbReference type="Proteomes" id="UP000027222"/>
    </source>
</evidence>
<accession>A0A067TGI0</accession>
<keyword evidence="1" id="KW-0812">Transmembrane</keyword>
<organism evidence="2 3">
    <name type="scientific">Galerina marginata (strain CBS 339.88)</name>
    <dbReference type="NCBI Taxonomy" id="685588"/>
    <lineage>
        <taxon>Eukaryota</taxon>
        <taxon>Fungi</taxon>
        <taxon>Dikarya</taxon>
        <taxon>Basidiomycota</taxon>
        <taxon>Agaricomycotina</taxon>
        <taxon>Agaricomycetes</taxon>
        <taxon>Agaricomycetidae</taxon>
        <taxon>Agaricales</taxon>
        <taxon>Agaricineae</taxon>
        <taxon>Strophariaceae</taxon>
        <taxon>Galerina</taxon>
    </lineage>
</organism>
<name>A0A067TGI0_GALM3</name>
<feature type="transmembrane region" description="Helical" evidence="1">
    <location>
        <begin position="53"/>
        <end position="70"/>
    </location>
</feature>
<evidence type="ECO:0000313" key="2">
    <source>
        <dbReference type="EMBL" id="KDR78999.1"/>
    </source>
</evidence>
<reference evidence="3" key="1">
    <citation type="journal article" date="2014" name="Proc. Natl. Acad. Sci. U.S.A.">
        <title>Extensive sampling of basidiomycete genomes demonstrates inadequacy of the white-rot/brown-rot paradigm for wood decay fungi.</title>
        <authorList>
            <person name="Riley R."/>
            <person name="Salamov A.A."/>
            <person name="Brown D.W."/>
            <person name="Nagy L.G."/>
            <person name="Floudas D."/>
            <person name="Held B.W."/>
            <person name="Levasseur A."/>
            <person name="Lombard V."/>
            <person name="Morin E."/>
            <person name="Otillar R."/>
            <person name="Lindquist E.A."/>
            <person name="Sun H."/>
            <person name="LaButti K.M."/>
            <person name="Schmutz J."/>
            <person name="Jabbour D."/>
            <person name="Luo H."/>
            <person name="Baker S.E."/>
            <person name="Pisabarro A.G."/>
            <person name="Walton J.D."/>
            <person name="Blanchette R.A."/>
            <person name="Henrissat B."/>
            <person name="Martin F."/>
            <person name="Cullen D."/>
            <person name="Hibbett D.S."/>
            <person name="Grigoriev I.V."/>
        </authorList>
    </citation>
    <scope>NUCLEOTIDE SEQUENCE [LARGE SCALE GENOMIC DNA]</scope>
    <source>
        <strain evidence="3">CBS 339.88</strain>
    </source>
</reference>
<keyword evidence="1" id="KW-1133">Transmembrane helix</keyword>
<gene>
    <name evidence="2" type="ORF">GALMADRAFT_244722</name>
</gene>